<comment type="similarity">
    <text evidence="2">Belongs to the asp23 family.</text>
</comment>
<dbReference type="EMBL" id="JAFBEC010000028">
    <property type="protein sequence ID" value="MBM7635160.1"/>
    <property type="molecule type" value="Genomic_DNA"/>
</dbReference>
<dbReference type="PANTHER" id="PTHR34297:SF3">
    <property type="entry name" value="ALKALINE SHOCK PROTEIN 23"/>
    <property type="match status" value="1"/>
</dbReference>
<comment type="caution">
    <text evidence="5">The sequence shown here is derived from an EMBL/GenBank/DDBJ whole genome shotgun (WGS) entry which is preliminary data.</text>
</comment>
<organism evidence="5 6">
    <name type="scientific">Geomicrobium sediminis</name>
    <dbReference type="NCBI Taxonomy" id="1347788"/>
    <lineage>
        <taxon>Bacteria</taxon>
        <taxon>Bacillati</taxon>
        <taxon>Bacillota</taxon>
        <taxon>Bacilli</taxon>
        <taxon>Bacillales</taxon>
        <taxon>Geomicrobium</taxon>
    </lineage>
</organism>
<dbReference type="Proteomes" id="UP000741863">
    <property type="component" value="Unassembled WGS sequence"/>
</dbReference>
<evidence type="ECO:0000256" key="4">
    <source>
        <dbReference type="SAM" id="MobiDB-lite"/>
    </source>
</evidence>
<evidence type="ECO:0000256" key="3">
    <source>
        <dbReference type="ARBA" id="ARBA00019574"/>
    </source>
</evidence>
<accession>A0ABS2PIA2</accession>
<dbReference type="Pfam" id="PF03780">
    <property type="entry name" value="Asp23"/>
    <property type="match status" value="1"/>
</dbReference>
<evidence type="ECO:0000313" key="5">
    <source>
        <dbReference type="EMBL" id="MBM7635160.1"/>
    </source>
</evidence>
<gene>
    <name evidence="5" type="ORF">JOD17_004309</name>
</gene>
<feature type="region of interest" description="Disordered" evidence="4">
    <location>
        <begin position="1"/>
        <end position="23"/>
    </location>
</feature>
<protein>
    <recommendedName>
        <fullName evidence="3">Alkaline shock protein 23</fullName>
    </recommendedName>
</protein>
<dbReference type="RefSeq" id="WP_204699869.1">
    <property type="nucleotide sequence ID" value="NZ_JAFBEC010000028.1"/>
</dbReference>
<sequence>MAEATKTERTEPKKESTKVQEQREQELQEVNRFKLTFDDEVIKKVTAIATRQTDGILGMSGSVFEGLSERFGATQNISKGISAEVGEKQVALDIDVIIEYGKSIPTIYQTVQDNVSNAIREMTGLEVIEFNMHVEDVLTRKEYEEKENRSNQTSTTDRVE</sequence>
<proteinExistence type="inferred from homology"/>
<comment type="function">
    <text evidence="1">May play a key role in alkaline pH tolerance.</text>
</comment>
<evidence type="ECO:0000256" key="2">
    <source>
        <dbReference type="ARBA" id="ARBA00005721"/>
    </source>
</evidence>
<dbReference type="PANTHER" id="PTHR34297">
    <property type="entry name" value="HYPOTHETICAL CYTOSOLIC PROTEIN-RELATED"/>
    <property type="match status" value="1"/>
</dbReference>
<evidence type="ECO:0000256" key="1">
    <source>
        <dbReference type="ARBA" id="ARBA00002561"/>
    </source>
</evidence>
<dbReference type="InterPro" id="IPR005531">
    <property type="entry name" value="Asp23"/>
</dbReference>
<keyword evidence="6" id="KW-1185">Reference proteome</keyword>
<reference evidence="5 6" key="1">
    <citation type="submission" date="2021-01" db="EMBL/GenBank/DDBJ databases">
        <title>Genomic Encyclopedia of Type Strains, Phase IV (KMG-IV): sequencing the most valuable type-strain genomes for metagenomic binning, comparative biology and taxonomic classification.</title>
        <authorList>
            <person name="Goeker M."/>
        </authorList>
    </citation>
    <scope>NUCLEOTIDE SEQUENCE [LARGE SCALE GENOMIC DNA]</scope>
    <source>
        <strain evidence="5 6">DSM 25540</strain>
    </source>
</reference>
<evidence type="ECO:0000313" key="6">
    <source>
        <dbReference type="Proteomes" id="UP000741863"/>
    </source>
</evidence>
<name>A0ABS2PIA2_9BACL</name>